<dbReference type="PANTHER" id="PTHR42905:SF16">
    <property type="entry name" value="CARBOXYPHOSPHONOENOLPYRUVATE PHOSPHONOMUTASE-LIKE PROTEIN (AFU_ORTHOLOGUE AFUA_5G07230)"/>
    <property type="match status" value="1"/>
</dbReference>
<name>A0A383BWI7_9ZZZZ</name>
<organism evidence="1">
    <name type="scientific">marine metagenome</name>
    <dbReference type="NCBI Taxonomy" id="408172"/>
    <lineage>
        <taxon>unclassified sequences</taxon>
        <taxon>metagenomes</taxon>
        <taxon>ecological metagenomes</taxon>
    </lineage>
</organism>
<dbReference type="PANTHER" id="PTHR42905">
    <property type="entry name" value="PHOSPHOENOLPYRUVATE CARBOXYLASE"/>
    <property type="match status" value="1"/>
</dbReference>
<evidence type="ECO:0000313" key="1">
    <source>
        <dbReference type="EMBL" id="SVE24264.1"/>
    </source>
</evidence>
<dbReference type="InterPro" id="IPR015813">
    <property type="entry name" value="Pyrv/PenolPyrv_kinase-like_dom"/>
</dbReference>
<protein>
    <recommendedName>
        <fullName evidence="2">Carboxyvinyl-carboxyphosphonate phosphorylmutase</fullName>
    </recommendedName>
</protein>
<reference evidence="1" key="1">
    <citation type="submission" date="2018-05" db="EMBL/GenBank/DDBJ databases">
        <authorList>
            <person name="Lanie J.A."/>
            <person name="Ng W.-L."/>
            <person name="Kazmierczak K.M."/>
            <person name="Andrzejewski T.M."/>
            <person name="Davidsen T.M."/>
            <person name="Wayne K.J."/>
            <person name="Tettelin H."/>
            <person name="Glass J.I."/>
            <person name="Rusch D."/>
            <person name="Podicherti R."/>
            <person name="Tsui H.-C.T."/>
            <person name="Winkler M.E."/>
        </authorList>
    </citation>
    <scope>NUCLEOTIDE SEQUENCE</scope>
</reference>
<accession>A0A383BWI7</accession>
<gene>
    <name evidence="1" type="ORF">METZ01_LOCUS477118</name>
</gene>
<dbReference type="Pfam" id="PF13714">
    <property type="entry name" value="PEP_mutase"/>
    <property type="match status" value="1"/>
</dbReference>
<evidence type="ECO:0008006" key="2">
    <source>
        <dbReference type="Google" id="ProtNLM"/>
    </source>
</evidence>
<dbReference type="EMBL" id="UINC01203828">
    <property type="protein sequence ID" value="SVE24264.1"/>
    <property type="molecule type" value="Genomic_DNA"/>
</dbReference>
<feature type="non-terminal residue" evidence="1">
    <location>
        <position position="130"/>
    </location>
</feature>
<dbReference type="Gene3D" id="3.20.20.60">
    <property type="entry name" value="Phosphoenolpyruvate-binding domains"/>
    <property type="match status" value="1"/>
</dbReference>
<dbReference type="CDD" id="cd00377">
    <property type="entry name" value="ICL_PEPM"/>
    <property type="match status" value="1"/>
</dbReference>
<dbReference type="InterPro" id="IPR039556">
    <property type="entry name" value="ICL/PEPM"/>
</dbReference>
<sequence>MTKAEQKIKAEALLSLHHAPELLVLPNIWDPLGALMLQRIGYPAVATASASIAFSLGYDDGQNISLDTMLEAVGRISASVDVPVTADMERGFGERPDEVAANMRRVLQAGAVGVNLEDSTIEDGSLQDLE</sequence>
<dbReference type="GO" id="GO:0003824">
    <property type="term" value="F:catalytic activity"/>
    <property type="evidence" value="ECO:0007669"/>
    <property type="project" value="InterPro"/>
</dbReference>
<proteinExistence type="predicted"/>
<dbReference type="AlphaFoldDB" id="A0A383BWI7"/>
<dbReference type="SUPFAM" id="SSF51621">
    <property type="entry name" value="Phosphoenolpyruvate/pyruvate domain"/>
    <property type="match status" value="1"/>
</dbReference>
<dbReference type="InterPro" id="IPR040442">
    <property type="entry name" value="Pyrv_kinase-like_dom_sf"/>
</dbReference>